<proteinExistence type="predicted"/>
<evidence type="ECO:0000313" key="3">
    <source>
        <dbReference type="EMBL" id="BAD31685.1"/>
    </source>
</evidence>
<feature type="region of interest" description="Disordered" evidence="1">
    <location>
        <begin position="1"/>
        <end position="118"/>
    </location>
</feature>
<dbReference type="EMBL" id="AP005255">
    <property type="protein sequence ID" value="BAC84147.1"/>
    <property type="molecule type" value="Genomic_DNA"/>
</dbReference>
<reference evidence="3" key="2">
    <citation type="submission" date="2002-09" db="EMBL/GenBank/DDBJ databases">
        <title>Oryza sativa nipponbare(GA3) genomic DNA, chromosome 7, BAC clone:OSJNBa0039C01.</title>
        <authorList>
            <person name="Sasaki T."/>
            <person name="Matsumoto T."/>
            <person name="Katayose Y."/>
        </authorList>
    </citation>
    <scope>NUCLEOTIDE SEQUENCE</scope>
</reference>
<accession>Q6Z3C6</accession>
<gene>
    <name evidence="3" type="ORF">OSJNBa0039C01.118</name>
    <name evidence="2" type="ORF">OSJNBb0087F05.32</name>
</gene>
<protein>
    <submittedName>
        <fullName evidence="2">Uncharacterized protein</fullName>
    </submittedName>
</protein>
<reference evidence="2" key="1">
    <citation type="submission" date="2002-05" db="EMBL/GenBank/DDBJ databases">
        <title>Oryza sativa nipponbare(GA3) genomic DNA, chromosome 7, BAC clone:OSJNBb0087F05.</title>
        <authorList>
            <person name="Sasaki T."/>
            <person name="Matsumoto T."/>
            <person name="Katayose Y."/>
        </authorList>
    </citation>
    <scope>NUCLEOTIDE SEQUENCE</scope>
</reference>
<organism evidence="2 4">
    <name type="scientific">Oryza sativa subsp. japonica</name>
    <name type="common">Rice</name>
    <dbReference type="NCBI Taxonomy" id="39947"/>
    <lineage>
        <taxon>Eukaryota</taxon>
        <taxon>Viridiplantae</taxon>
        <taxon>Streptophyta</taxon>
        <taxon>Embryophyta</taxon>
        <taxon>Tracheophyta</taxon>
        <taxon>Spermatophyta</taxon>
        <taxon>Magnoliopsida</taxon>
        <taxon>Liliopsida</taxon>
        <taxon>Poales</taxon>
        <taxon>Poaceae</taxon>
        <taxon>BOP clade</taxon>
        <taxon>Oryzoideae</taxon>
        <taxon>Oryzeae</taxon>
        <taxon>Oryzinae</taxon>
        <taxon>Oryza</taxon>
        <taxon>Oryza sativa</taxon>
    </lineage>
</organism>
<dbReference type="Proteomes" id="UP000000763">
    <property type="component" value="Chromosome 7"/>
</dbReference>
<evidence type="ECO:0000313" key="2">
    <source>
        <dbReference type="EMBL" id="BAC84147.1"/>
    </source>
</evidence>
<name>Q6Z3C6_ORYSJ</name>
<feature type="compositionally biased region" description="Basic and acidic residues" evidence="1">
    <location>
        <begin position="54"/>
        <end position="63"/>
    </location>
</feature>
<sequence>MSVWKPNLGGQVASRRSALAAKTATEADDAGGEVKRKKEGRKGACPLATLGKGGGREGDKEEPCLLSLEARTGRGGAESTTTAMTAGRCGAERRHGRQARTGAAEADGGGDQAVGHHEHAHEAMISMKPHDYRLIIVKSASASQLPEMRLTL</sequence>
<reference evidence="4" key="4">
    <citation type="journal article" date="2008" name="Nucleic Acids Res.">
        <title>The rice annotation project database (RAP-DB): 2008 update.</title>
        <authorList>
            <consortium name="The rice annotation project (RAP)"/>
        </authorList>
    </citation>
    <scope>GENOME REANNOTATION</scope>
    <source>
        <strain evidence="4">cv. Nipponbare</strain>
    </source>
</reference>
<dbReference type="AlphaFoldDB" id="Q6Z3C6"/>
<reference evidence="4" key="3">
    <citation type="journal article" date="2005" name="Nature">
        <title>The map-based sequence of the rice genome.</title>
        <authorList>
            <consortium name="International rice genome sequencing project (IRGSP)"/>
            <person name="Matsumoto T."/>
            <person name="Wu J."/>
            <person name="Kanamori H."/>
            <person name="Katayose Y."/>
            <person name="Fujisawa M."/>
            <person name="Namiki N."/>
            <person name="Mizuno H."/>
            <person name="Yamamoto K."/>
            <person name="Antonio B.A."/>
            <person name="Baba T."/>
            <person name="Sakata K."/>
            <person name="Nagamura Y."/>
            <person name="Aoki H."/>
            <person name="Arikawa K."/>
            <person name="Arita K."/>
            <person name="Bito T."/>
            <person name="Chiden Y."/>
            <person name="Fujitsuka N."/>
            <person name="Fukunaka R."/>
            <person name="Hamada M."/>
            <person name="Harada C."/>
            <person name="Hayashi A."/>
            <person name="Hijishita S."/>
            <person name="Honda M."/>
            <person name="Hosokawa S."/>
            <person name="Ichikawa Y."/>
            <person name="Idonuma A."/>
            <person name="Iijima M."/>
            <person name="Ikeda M."/>
            <person name="Ikeno M."/>
            <person name="Ito K."/>
            <person name="Ito S."/>
            <person name="Ito T."/>
            <person name="Ito Y."/>
            <person name="Ito Y."/>
            <person name="Iwabuchi A."/>
            <person name="Kamiya K."/>
            <person name="Karasawa W."/>
            <person name="Kurita K."/>
            <person name="Katagiri S."/>
            <person name="Kikuta A."/>
            <person name="Kobayashi H."/>
            <person name="Kobayashi N."/>
            <person name="Machita K."/>
            <person name="Maehara T."/>
            <person name="Masukawa M."/>
            <person name="Mizubayashi T."/>
            <person name="Mukai Y."/>
            <person name="Nagasaki H."/>
            <person name="Nagata Y."/>
            <person name="Naito S."/>
            <person name="Nakashima M."/>
            <person name="Nakama Y."/>
            <person name="Nakamichi Y."/>
            <person name="Nakamura M."/>
            <person name="Meguro A."/>
            <person name="Negishi M."/>
            <person name="Ohta I."/>
            <person name="Ohta T."/>
            <person name="Okamoto M."/>
            <person name="Ono N."/>
            <person name="Saji S."/>
            <person name="Sakaguchi M."/>
            <person name="Sakai K."/>
            <person name="Shibata M."/>
            <person name="Shimokawa T."/>
            <person name="Song J."/>
            <person name="Takazaki Y."/>
            <person name="Terasawa K."/>
            <person name="Tsugane M."/>
            <person name="Tsuji K."/>
            <person name="Ueda S."/>
            <person name="Waki K."/>
            <person name="Yamagata H."/>
            <person name="Yamamoto M."/>
            <person name="Yamamoto S."/>
            <person name="Yamane H."/>
            <person name="Yoshiki S."/>
            <person name="Yoshihara R."/>
            <person name="Yukawa K."/>
            <person name="Zhong H."/>
            <person name="Yano M."/>
            <person name="Yuan Q."/>
            <person name="Ouyang S."/>
            <person name="Liu J."/>
            <person name="Jones K.M."/>
            <person name="Gansberger K."/>
            <person name="Moffat K."/>
            <person name="Hill J."/>
            <person name="Bera J."/>
            <person name="Fadrosh D."/>
            <person name="Jin S."/>
            <person name="Johri S."/>
            <person name="Kim M."/>
            <person name="Overton L."/>
            <person name="Reardon M."/>
            <person name="Tsitrin T."/>
            <person name="Vuong H."/>
            <person name="Weaver B."/>
            <person name="Ciecko A."/>
            <person name="Tallon L."/>
            <person name="Jackson J."/>
            <person name="Pai G."/>
            <person name="Aken S.V."/>
            <person name="Utterback T."/>
            <person name="Reidmuller S."/>
            <person name="Feldblyum T."/>
            <person name="Hsiao J."/>
            <person name="Zismann V."/>
            <person name="Iobst S."/>
            <person name="de Vazeille A.R."/>
            <person name="Buell C.R."/>
            <person name="Ying K."/>
            <person name="Li Y."/>
            <person name="Lu T."/>
            <person name="Huang Y."/>
            <person name="Zhao Q."/>
            <person name="Feng Q."/>
            <person name="Zhang L."/>
            <person name="Zhu J."/>
            <person name="Weng Q."/>
            <person name="Mu J."/>
            <person name="Lu Y."/>
            <person name="Fan D."/>
            <person name="Liu Y."/>
            <person name="Guan J."/>
            <person name="Zhang Y."/>
            <person name="Yu S."/>
            <person name="Liu X."/>
            <person name="Zhang Y."/>
            <person name="Hong G."/>
            <person name="Han B."/>
            <person name="Choisne N."/>
            <person name="Demange N."/>
            <person name="Orjeda G."/>
            <person name="Samain S."/>
            <person name="Cattolico L."/>
            <person name="Pelletier E."/>
            <person name="Couloux A."/>
            <person name="Segurens B."/>
            <person name="Wincker P."/>
            <person name="D'Hont A."/>
            <person name="Scarpelli C."/>
            <person name="Weissenbach J."/>
            <person name="Salanoubat M."/>
            <person name="Quetier F."/>
            <person name="Yu Y."/>
            <person name="Kim H.R."/>
            <person name="Rambo T."/>
            <person name="Currie J."/>
            <person name="Collura K."/>
            <person name="Luo M."/>
            <person name="Yang T."/>
            <person name="Ammiraju J.S.S."/>
            <person name="Engler F."/>
            <person name="Soderlund C."/>
            <person name="Wing R.A."/>
            <person name="Palmer L.E."/>
            <person name="de la Bastide M."/>
            <person name="Spiegel L."/>
            <person name="Nascimento L."/>
            <person name="Zutavern T."/>
            <person name="O'Shaughnessy A."/>
            <person name="Dike S."/>
            <person name="Dedhia N."/>
            <person name="Preston R."/>
            <person name="Balija V."/>
            <person name="McCombie W.R."/>
            <person name="Chow T."/>
            <person name="Chen H."/>
            <person name="Chung M."/>
            <person name="Chen C."/>
            <person name="Shaw J."/>
            <person name="Wu H."/>
            <person name="Hsiao K."/>
            <person name="Chao Y."/>
            <person name="Chu M."/>
            <person name="Cheng C."/>
            <person name="Hour A."/>
            <person name="Lee P."/>
            <person name="Lin S."/>
            <person name="Lin Y."/>
            <person name="Liou J."/>
            <person name="Liu S."/>
            <person name="Hsing Y."/>
            <person name="Raghuvanshi S."/>
            <person name="Mohanty A."/>
            <person name="Bharti A.K."/>
            <person name="Gaur A."/>
            <person name="Gupta V."/>
            <person name="Kumar D."/>
            <person name="Ravi V."/>
            <person name="Vij S."/>
            <person name="Kapur A."/>
            <person name="Khurana P."/>
            <person name="Khurana P."/>
            <person name="Khurana J.P."/>
            <person name="Tyagi A.K."/>
            <person name="Gaikwad K."/>
            <person name="Singh A."/>
            <person name="Dalal V."/>
            <person name="Srivastava S."/>
            <person name="Dixit A."/>
            <person name="Pal A.K."/>
            <person name="Ghazi I.A."/>
            <person name="Yadav M."/>
            <person name="Pandit A."/>
            <person name="Bhargava A."/>
            <person name="Sureshbabu K."/>
            <person name="Batra K."/>
            <person name="Sharma T.R."/>
            <person name="Mohapatra T."/>
            <person name="Singh N.K."/>
            <person name="Messing J."/>
            <person name="Nelson A.B."/>
            <person name="Fuks G."/>
            <person name="Kavchok S."/>
            <person name="Keizer G."/>
            <person name="Linton E."/>
            <person name="Llaca V."/>
            <person name="Song R."/>
            <person name="Tanyolac B."/>
            <person name="Young S."/>
            <person name="Ho-Il K."/>
            <person name="Hahn J.H."/>
            <person name="Sangsakoo G."/>
            <person name="Vanavichit A."/>
            <person name="de Mattos Luiz.A.T."/>
            <person name="Zimmer P.D."/>
            <person name="Malone G."/>
            <person name="Dellagostin O."/>
            <person name="de Oliveira A.C."/>
            <person name="Bevan M."/>
            <person name="Bancroft I."/>
            <person name="Minx P."/>
            <person name="Cordum H."/>
            <person name="Wilson R."/>
            <person name="Cheng Z."/>
            <person name="Jin W."/>
            <person name="Jiang J."/>
            <person name="Leong S.A."/>
            <person name="Iwama H."/>
            <person name="Gojobori T."/>
            <person name="Itoh T."/>
            <person name="Niimura Y."/>
            <person name="Fujii Y."/>
            <person name="Habara T."/>
            <person name="Sakai H."/>
            <person name="Sato Y."/>
            <person name="Wilson G."/>
            <person name="Kumar K."/>
            <person name="McCouch S."/>
            <person name="Juretic N."/>
            <person name="Hoen D."/>
            <person name="Wright S."/>
            <person name="Bruskiewich R."/>
            <person name="Bureau T."/>
            <person name="Miyao A."/>
            <person name="Hirochika H."/>
            <person name="Nishikawa T."/>
            <person name="Kadowaki K."/>
            <person name="Sugiura M."/>
            <person name="Burr B."/>
            <person name="Sasaki T."/>
        </authorList>
    </citation>
    <scope>NUCLEOTIDE SEQUENCE [LARGE SCALE GENOMIC DNA]</scope>
    <source>
        <strain evidence="4">cv. Nipponbare</strain>
    </source>
</reference>
<evidence type="ECO:0000256" key="1">
    <source>
        <dbReference type="SAM" id="MobiDB-lite"/>
    </source>
</evidence>
<evidence type="ECO:0000313" key="4">
    <source>
        <dbReference type="Proteomes" id="UP000000763"/>
    </source>
</evidence>
<dbReference type="EMBL" id="AP005768">
    <property type="protein sequence ID" value="BAD31685.1"/>
    <property type="molecule type" value="Genomic_DNA"/>
</dbReference>